<protein>
    <submittedName>
        <fullName evidence="1">Uncharacterized protein</fullName>
    </submittedName>
</protein>
<dbReference type="EMBL" id="MK071981">
    <property type="protein sequence ID" value="AYV75813.1"/>
    <property type="molecule type" value="Genomic_DNA"/>
</dbReference>
<name>A0A3G4ZQB9_9VIRU</name>
<accession>A0A3G4ZQB9</accession>
<evidence type="ECO:0000313" key="1">
    <source>
        <dbReference type="EMBL" id="AYV75813.1"/>
    </source>
</evidence>
<gene>
    <name evidence="1" type="ORF">Terrestrivirus3_82</name>
</gene>
<reference evidence="1" key="1">
    <citation type="submission" date="2018-10" db="EMBL/GenBank/DDBJ databases">
        <title>Hidden diversity of soil giant viruses.</title>
        <authorList>
            <person name="Schulz F."/>
            <person name="Alteio L."/>
            <person name="Goudeau D."/>
            <person name="Ryan E.M."/>
            <person name="Malmstrom R.R."/>
            <person name="Blanchard J."/>
            <person name="Woyke T."/>
        </authorList>
    </citation>
    <scope>NUCLEOTIDE SEQUENCE</scope>
    <source>
        <strain evidence="1">TEV1</strain>
    </source>
</reference>
<sequence>MNIKIYTVNKNIIHTYIINPSNIHSKVSIIIVNTNGIP</sequence>
<proteinExistence type="predicted"/>
<organism evidence="1">
    <name type="scientific">Terrestrivirus sp</name>
    <dbReference type="NCBI Taxonomy" id="2487775"/>
    <lineage>
        <taxon>Viruses</taxon>
        <taxon>Varidnaviria</taxon>
        <taxon>Bamfordvirae</taxon>
        <taxon>Nucleocytoviricota</taxon>
        <taxon>Megaviricetes</taxon>
        <taxon>Imitervirales</taxon>
        <taxon>Mimiviridae</taxon>
        <taxon>Klosneuvirinae</taxon>
    </lineage>
</organism>